<keyword evidence="2" id="KW-1185">Reference proteome</keyword>
<organism evidence="1 2">
    <name type="scientific">Mesobacillus foraminis</name>
    <dbReference type="NCBI Taxonomy" id="279826"/>
    <lineage>
        <taxon>Bacteria</taxon>
        <taxon>Bacillati</taxon>
        <taxon>Bacillota</taxon>
        <taxon>Bacilli</taxon>
        <taxon>Bacillales</taxon>
        <taxon>Bacillaceae</taxon>
        <taxon>Mesobacillus</taxon>
    </lineage>
</organism>
<dbReference type="Proteomes" id="UP000295689">
    <property type="component" value="Unassembled WGS sequence"/>
</dbReference>
<dbReference type="AlphaFoldDB" id="A0A4R2BEV1"/>
<evidence type="ECO:0000313" key="2">
    <source>
        <dbReference type="Proteomes" id="UP000295689"/>
    </source>
</evidence>
<dbReference type="RefSeq" id="WP_132005293.1">
    <property type="nucleotide sequence ID" value="NZ_JABUHM010000003.1"/>
</dbReference>
<evidence type="ECO:0000313" key="1">
    <source>
        <dbReference type="EMBL" id="TCN25497.1"/>
    </source>
</evidence>
<comment type="caution">
    <text evidence="1">The sequence shown here is derived from an EMBL/GenBank/DDBJ whole genome shotgun (WGS) entry which is preliminary data.</text>
</comment>
<accession>A0A4R2BEV1</accession>
<proteinExistence type="predicted"/>
<protein>
    <submittedName>
        <fullName evidence="1">Uncharacterized protein</fullName>
    </submittedName>
</protein>
<reference evidence="1 2" key="1">
    <citation type="journal article" date="2015" name="Stand. Genomic Sci.">
        <title>Genomic Encyclopedia of Bacterial and Archaeal Type Strains, Phase III: the genomes of soil and plant-associated and newly described type strains.</title>
        <authorList>
            <person name="Whitman W.B."/>
            <person name="Woyke T."/>
            <person name="Klenk H.P."/>
            <person name="Zhou Y."/>
            <person name="Lilburn T.G."/>
            <person name="Beck B.J."/>
            <person name="De Vos P."/>
            <person name="Vandamme P."/>
            <person name="Eisen J.A."/>
            <person name="Garrity G."/>
            <person name="Hugenholtz P."/>
            <person name="Kyrpides N.C."/>
        </authorList>
    </citation>
    <scope>NUCLEOTIDE SEQUENCE [LARGE SCALE GENOMIC DNA]</scope>
    <source>
        <strain evidence="1 2">CV53</strain>
    </source>
</reference>
<dbReference type="EMBL" id="SLVV01000005">
    <property type="protein sequence ID" value="TCN25497.1"/>
    <property type="molecule type" value="Genomic_DNA"/>
</dbReference>
<name>A0A4R2BEV1_9BACI</name>
<gene>
    <name evidence="1" type="ORF">EV146_105154</name>
</gene>
<sequence length="94" mass="10967">MKTKKSTSLQEIADQLEEKRKLEQLESDKKKVLAYLEKVKLPLTVLQISSEINIGNIQVLKSVNSLMDEHKIRLIVQKDKDLEVNQPHYYVSFK</sequence>